<dbReference type="SMART" id="SM00804">
    <property type="entry name" value="TAP_C"/>
    <property type="match status" value="1"/>
</dbReference>
<accession>A0A2P2I1B3</accession>
<dbReference type="InterPro" id="IPR057125">
    <property type="entry name" value="NXF1/2/3/5-like_LRR"/>
</dbReference>
<keyword evidence="6" id="KW-0509">mRNA transport</keyword>
<reference evidence="11" key="1">
    <citation type="journal article" date="2018" name="Biosci. Biotechnol. Biochem.">
        <title>Polysaccharide hydrolase of the hadal zone amphipods Hirondellea gigas.</title>
        <authorList>
            <person name="Kobayashi H."/>
            <person name="Nagahama T."/>
            <person name="Arai W."/>
            <person name="Sasagawa Y."/>
            <person name="Umeda M."/>
            <person name="Hayashi T."/>
            <person name="Nikaido I."/>
            <person name="Watanabe H."/>
            <person name="Oguri K."/>
            <person name="Kitazato H."/>
            <person name="Fujioka K."/>
            <person name="Kido Y."/>
            <person name="Takami H."/>
        </authorList>
    </citation>
    <scope>NUCLEOTIDE SEQUENCE</scope>
    <source>
        <tissue evidence="11">Whole body</tissue>
    </source>
</reference>
<dbReference type="InterPro" id="IPR032710">
    <property type="entry name" value="NTF2-like_dom_sf"/>
</dbReference>
<dbReference type="InterPro" id="IPR002075">
    <property type="entry name" value="NTF2_dom"/>
</dbReference>
<keyword evidence="4" id="KW-0433">Leucine-rich repeat</keyword>
<evidence type="ECO:0000259" key="9">
    <source>
        <dbReference type="PROSITE" id="PS50177"/>
    </source>
</evidence>
<dbReference type="AlphaFoldDB" id="A0A2P2I1B3"/>
<evidence type="ECO:0000313" key="11">
    <source>
        <dbReference type="EMBL" id="LAB67802.1"/>
    </source>
</evidence>
<dbReference type="Gene3D" id="3.30.70.330">
    <property type="match status" value="1"/>
</dbReference>
<evidence type="ECO:0000256" key="2">
    <source>
        <dbReference type="ARBA" id="ARBA00009285"/>
    </source>
</evidence>
<dbReference type="Gene3D" id="1.10.8.10">
    <property type="entry name" value="DNA helicase RuvA subunit, C-terminal domain"/>
    <property type="match status" value="1"/>
</dbReference>
<feature type="domain" description="TAP-C" evidence="10">
    <location>
        <begin position="609"/>
        <end position="663"/>
    </location>
</feature>
<keyword evidence="5" id="KW-0677">Repeat</keyword>
<dbReference type="PANTHER" id="PTHR10662:SF22">
    <property type="entry name" value="NUCLEAR RNA EXPORT FACTOR 1"/>
    <property type="match status" value="1"/>
</dbReference>
<dbReference type="InterPro" id="IPR032675">
    <property type="entry name" value="LRR_dom_sf"/>
</dbReference>
<dbReference type="Pfam" id="PF24048">
    <property type="entry name" value="LRR_NXF1-5"/>
    <property type="match status" value="1"/>
</dbReference>
<dbReference type="InterPro" id="IPR001611">
    <property type="entry name" value="Leu-rich_rpt"/>
</dbReference>
<dbReference type="PROSITE" id="PS51450">
    <property type="entry name" value="LRR"/>
    <property type="match status" value="1"/>
</dbReference>
<feature type="domain" description="NTF2" evidence="9">
    <location>
        <begin position="413"/>
        <end position="563"/>
    </location>
</feature>
<dbReference type="Pfam" id="PF22602">
    <property type="entry name" value="NXF_NTF2"/>
    <property type="match status" value="1"/>
</dbReference>
<dbReference type="InterPro" id="IPR012677">
    <property type="entry name" value="Nucleotide-bd_a/b_plait_sf"/>
</dbReference>
<sequence length="663" mass="74338">MGGDQRSMALNSKNDRGRNVYHVDNAGSSKMYGAVQGGRGGTAPPNKGRGHPSDSTHWRGQTRLTEGHWRGPRGNSRGARGGGNYSRNYIGRRPPPPRYDDLMQPDNKQDKTKNRQEMYGRGRGFSSKLKIDRRPTVQNVNFSGWQKIMIHDSAQHEPAAVMEEVKSMVGEKFEYHMLATESNNITFFLEDNECVCKSLRDLSKRLAMPGSNQRHTITVTSINSPPFPPPTEENLEKVKLIMSARYSSHMKRLDLSMFHKDIRFRSVNLLFPLYVPSNLGSVGRLITANIPNVEEIDLSKNKLSKLDAIADHLKTYANLTRLNLSSNKIPTISTLYKLKGLPILELSLEGNSLCNRFKNIDTYISEVRNYFPKLQVLDGKELPKPIGFEVDDDDDVIPPFRPSYFCNQQAKEIVLLFLKQYYQVFDSNDRRSLAAAYCEDALFSVSALLPENGPRAVQIDNISLPNRNLKVTSQADDRVELLFRGRTIVMEQISMLPPTTHDLDSFVVDVPIAKPQLMKVVLNGIYRRENISNKSANIRSFQRSLIIVPVGSGYCIANEQLHISLATYDQMKLAFKSVSTSSSAGASTAAPSTAAAPSPAASNAGGLETVQLRMIEEFAIKSNMKPDYAKLCLEQNAWDFNKAAELFMKLKEEGKIPAEYYKQ</sequence>
<dbReference type="InterPro" id="IPR018222">
    <property type="entry name" value="Nuclear_transport_factor_2_euk"/>
</dbReference>
<dbReference type="Gene3D" id="3.80.10.10">
    <property type="entry name" value="Ribonuclease Inhibitor"/>
    <property type="match status" value="1"/>
</dbReference>
<dbReference type="GO" id="GO:0005634">
    <property type="term" value="C:nucleus"/>
    <property type="evidence" value="ECO:0007669"/>
    <property type="project" value="UniProtKB-SubCell"/>
</dbReference>
<protein>
    <submittedName>
        <fullName evidence="11">Nuclear RNA export factor 1-like</fullName>
    </submittedName>
</protein>
<evidence type="ECO:0000256" key="1">
    <source>
        <dbReference type="ARBA" id="ARBA00004123"/>
    </source>
</evidence>
<organism evidence="11">
    <name type="scientific">Hirondellea gigas</name>
    <dbReference type="NCBI Taxonomy" id="1518452"/>
    <lineage>
        <taxon>Eukaryota</taxon>
        <taxon>Metazoa</taxon>
        <taxon>Ecdysozoa</taxon>
        <taxon>Arthropoda</taxon>
        <taxon>Crustacea</taxon>
        <taxon>Multicrustacea</taxon>
        <taxon>Malacostraca</taxon>
        <taxon>Eumalacostraca</taxon>
        <taxon>Peracarida</taxon>
        <taxon>Amphipoda</taxon>
        <taxon>Amphilochidea</taxon>
        <taxon>Lysianassida</taxon>
        <taxon>Lysianassidira</taxon>
        <taxon>Lysianassoidea</taxon>
        <taxon>Lysianassidae</taxon>
        <taxon>Hirondellea</taxon>
    </lineage>
</organism>
<comment type="subcellular location">
    <subcellularLocation>
        <location evidence="1">Nucleus</location>
    </subcellularLocation>
</comment>
<comment type="similarity">
    <text evidence="2">Belongs to the NXF family.</text>
</comment>
<dbReference type="Gene3D" id="3.10.450.50">
    <property type="match status" value="1"/>
</dbReference>
<dbReference type="GO" id="GO:0003723">
    <property type="term" value="F:RNA binding"/>
    <property type="evidence" value="ECO:0007669"/>
    <property type="project" value="TreeGrafter"/>
</dbReference>
<dbReference type="SUPFAM" id="SSF52058">
    <property type="entry name" value="L domain-like"/>
    <property type="match status" value="1"/>
</dbReference>
<evidence type="ECO:0000256" key="3">
    <source>
        <dbReference type="ARBA" id="ARBA00022448"/>
    </source>
</evidence>
<dbReference type="Pfam" id="PF03943">
    <property type="entry name" value="TAP_C"/>
    <property type="match status" value="1"/>
</dbReference>
<evidence type="ECO:0000256" key="7">
    <source>
        <dbReference type="ARBA" id="ARBA00023242"/>
    </source>
</evidence>
<dbReference type="SUPFAM" id="SSF54427">
    <property type="entry name" value="NTF2-like"/>
    <property type="match status" value="1"/>
</dbReference>
<dbReference type="PROSITE" id="PS50177">
    <property type="entry name" value="NTF2_DOMAIN"/>
    <property type="match status" value="1"/>
</dbReference>
<dbReference type="InterPro" id="IPR005637">
    <property type="entry name" value="TAP_C_dom"/>
</dbReference>
<dbReference type="PANTHER" id="PTHR10662">
    <property type="entry name" value="NUCLEAR RNA EXPORT FACTOR"/>
    <property type="match status" value="1"/>
</dbReference>
<dbReference type="FunFam" id="1.10.8.10:FF:000018">
    <property type="entry name" value="Nuclear RNA export factor 1"/>
    <property type="match status" value="1"/>
</dbReference>
<evidence type="ECO:0000256" key="5">
    <source>
        <dbReference type="ARBA" id="ARBA00022737"/>
    </source>
</evidence>
<keyword evidence="7" id="KW-0539">Nucleus</keyword>
<evidence type="ECO:0000259" key="10">
    <source>
        <dbReference type="PROSITE" id="PS51281"/>
    </source>
</evidence>
<dbReference type="EMBL" id="IACF01002137">
    <property type="protein sequence ID" value="LAB67802.1"/>
    <property type="molecule type" value="mRNA"/>
</dbReference>
<evidence type="ECO:0000256" key="8">
    <source>
        <dbReference type="SAM" id="MobiDB-lite"/>
    </source>
</evidence>
<dbReference type="SUPFAM" id="SSF46934">
    <property type="entry name" value="UBA-like"/>
    <property type="match status" value="1"/>
</dbReference>
<proteinExistence type="evidence at transcript level"/>
<keyword evidence="3" id="KW-0813">Transport</keyword>
<evidence type="ECO:0000256" key="4">
    <source>
        <dbReference type="ARBA" id="ARBA00022614"/>
    </source>
</evidence>
<dbReference type="FunFam" id="3.80.10.10:FF:000384">
    <property type="entry name" value="Nuclear RNA export factor 1"/>
    <property type="match status" value="1"/>
</dbReference>
<dbReference type="GO" id="GO:0016973">
    <property type="term" value="P:poly(A)+ mRNA export from nucleus"/>
    <property type="evidence" value="ECO:0007669"/>
    <property type="project" value="TreeGrafter"/>
</dbReference>
<feature type="region of interest" description="Disordered" evidence="8">
    <location>
        <begin position="1"/>
        <end position="113"/>
    </location>
</feature>
<dbReference type="CDD" id="cd14342">
    <property type="entry name" value="UBA_TAP-C"/>
    <property type="match status" value="1"/>
</dbReference>
<dbReference type="InterPro" id="IPR030217">
    <property type="entry name" value="NXF_fam"/>
</dbReference>
<name>A0A2P2I1B3_9CRUS</name>
<dbReference type="InterPro" id="IPR009060">
    <property type="entry name" value="UBA-like_sf"/>
</dbReference>
<dbReference type="PROSITE" id="PS51281">
    <property type="entry name" value="TAP_C"/>
    <property type="match status" value="1"/>
</dbReference>
<evidence type="ECO:0000256" key="6">
    <source>
        <dbReference type="ARBA" id="ARBA00022816"/>
    </source>
</evidence>